<protein>
    <recommendedName>
        <fullName evidence="12 13">Chaperone protein DnaJ</fullName>
    </recommendedName>
</protein>
<feature type="zinc finger region" description="CR-type" evidence="14">
    <location>
        <begin position="137"/>
        <end position="215"/>
    </location>
</feature>
<dbReference type="InterPro" id="IPR018253">
    <property type="entry name" value="DnaJ_domain_CS"/>
</dbReference>
<comment type="subcellular location">
    <subcellularLocation>
        <location evidence="1 13">Cytoplasm</location>
    </subcellularLocation>
</comment>
<dbReference type="GO" id="GO:0009408">
    <property type="term" value="P:response to heat"/>
    <property type="evidence" value="ECO:0007669"/>
    <property type="project" value="InterPro"/>
</dbReference>
<dbReference type="FunFam" id="2.10.230.10:FF:000002">
    <property type="entry name" value="Molecular chaperone DnaJ"/>
    <property type="match status" value="1"/>
</dbReference>
<comment type="function">
    <text evidence="13">Participates actively in the response to hyperosmotic and heat shock by preventing the aggregation of stress-denatured proteins and by disaggregating proteins, also in an autonomous, DnaK-independent fashion. Unfolded proteins bind initially to DnaJ; upon interaction with the DnaJ-bound protein, DnaK hydrolyzes its bound ATP, resulting in the formation of a stable complex. GrpE releases ADP from DnaK; ATP binding to DnaK triggers the release of the substrate protein, thus completing the reaction cycle. Several rounds of ATP-dependent interactions between DnaJ, DnaK and GrpE are required for fully efficient folding. Also involved, together with DnaK and GrpE, in the DNA replication of plasmids through activation of initiation proteins.</text>
</comment>
<dbReference type="Pfam" id="PF00684">
    <property type="entry name" value="DnaJ_CXXCXGXG"/>
    <property type="match status" value="1"/>
</dbReference>
<feature type="binding site" evidence="13">
    <location>
        <position position="170"/>
    </location>
    <ligand>
        <name>Zn(2+)</name>
        <dbReference type="ChEBI" id="CHEBI:29105"/>
        <label>2</label>
    </ligand>
</feature>
<feature type="binding site" evidence="13">
    <location>
        <position position="153"/>
    </location>
    <ligand>
        <name>Zn(2+)</name>
        <dbReference type="ChEBI" id="CHEBI:29105"/>
        <label>1</label>
    </ligand>
</feature>
<evidence type="ECO:0000256" key="10">
    <source>
        <dbReference type="ARBA" id="ARBA00023186"/>
    </source>
</evidence>
<dbReference type="NCBIfam" id="NF008035">
    <property type="entry name" value="PRK10767.1"/>
    <property type="match status" value="1"/>
</dbReference>
<sequence length="382" mass="41113">MSKRDFYEVLGVGRDASERDVKKAYKRLAMKFHPDRNQGDESAAEKFKEVKEAYEILLDPQKKAAYDQYGHAAFEQGGMGGGGGFGGGSADFGDIFGDVFGDIFGGGRRGGGGQSRAQRGADLRYNMELSLEEAVRGVEKEIEVPTLVECDVCDGSGAKKGSGAQTCGTCHGHGQVQMRQGFFAVQQTCPTCHGKGKIIKDPCNSCHGQGRKQKTKTLNVKIPAGVDTGDRIRLSGEGEAGEMGAPAGDLYVQVHVREHNIFERDGNNLYCEVPVSFAMAALGGEVEVPTLDGRVNLKVPEETQTGRMFRMRGKGVKGVRGGGVGDLIVKLVVETPVKLSSRQKELLRDFEETCGGDAANKHSPKSEGFFNGVKKFFDDLTS</sequence>
<evidence type="ECO:0000256" key="12">
    <source>
        <dbReference type="ARBA" id="ARBA00067609"/>
    </source>
</evidence>
<evidence type="ECO:0000313" key="17">
    <source>
        <dbReference type="EMBL" id="GLQ74968.1"/>
    </source>
</evidence>
<feature type="binding site" evidence="13">
    <location>
        <position position="203"/>
    </location>
    <ligand>
        <name>Zn(2+)</name>
        <dbReference type="ChEBI" id="CHEBI:29105"/>
        <label>1</label>
    </ligand>
</feature>
<comment type="cofactor">
    <cofactor evidence="13">
        <name>Zn(2+)</name>
        <dbReference type="ChEBI" id="CHEBI:29105"/>
    </cofactor>
    <text evidence="13">Binds 2 Zn(2+) ions per monomer.</text>
</comment>
<dbReference type="GO" id="GO:0005737">
    <property type="term" value="C:cytoplasm"/>
    <property type="evidence" value="ECO:0007669"/>
    <property type="project" value="UniProtKB-SubCell"/>
</dbReference>
<dbReference type="GO" id="GO:0008270">
    <property type="term" value="F:zinc ion binding"/>
    <property type="evidence" value="ECO:0007669"/>
    <property type="project" value="UniProtKB-UniRule"/>
</dbReference>
<accession>A0AAV5NWP8</accession>
<evidence type="ECO:0000256" key="3">
    <source>
        <dbReference type="ARBA" id="ARBA00022490"/>
    </source>
</evidence>
<dbReference type="InterPro" id="IPR001623">
    <property type="entry name" value="DnaJ_domain"/>
</dbReference>
<feature type="domain" description="CR-type" evidence="16">
    <location>
        <begin position="137"/>
        <end position="215"/>
    </location>
</feature>
<dbReference type="PANTHER" id="PTHR43096">
    <property type="entry name" value="DNAJ HOMOLOG 1, MITOCHONDRIAL-RELATED"/>
    <property type="match status" value="1"/>
</dbReference>
<dbReference type="FunFam" id="2.60.260.20:FF:000004">
    <property type="entry name" value="Molecular chaperone DnaJ"/>
    <property type="match status" value="1"/>
</dbReference>
<feature type="repeat" description="CXXCXGXG motif" evidence="13">
    <location>
        <begin position="189"/>
        <end position="196"/>
    </location>
</feature>
<evidence type="ECO:0000256" key="6">
    <source>
        <dbReference type="ARBA" id="ARBA00022737"/>
    </source>
</evidence>
<feature type="binding site" evidence="13">
    <location>
        <position position="192"/>
    </location>
    <ligand>
        <name>Zn(2+)</name>
        <dbReference type="ChEBI" id="CHEBI:29105"/>
        <label>2</label>
    </ligand>
</feature>
<comment type="caution">
    <text evidence="17">The sequence shown here is derived from an EMBL/GenBank/DDBJ whole genome shotgun (WGS) entry which is preliminary data.</text>
</comment>
<evidence type="ECO:0000256" key="9">
    <source>
        <dbReference type="ARBA" id="ARBA00023016"/>
    </source>
</evidence>
<feature type="binding site" evidence="13">
    <location>
        <position position="167"/>
    </location>
    <ligand>
        <name>Zn(2+)</name>
        <dbReference type="ChEBI" id="CHEBI:29105"/>
        <label>2</label>
    </ligand>
</feature>
<evidence type="ECO:0000256" key="8">
    <source>
        <dbReference type="ARBA" id="ARBA00022833"/>
    </source>
</evidence>
<dbReference type="InterPro" id="IPR036869">
    <property type="entry name" value="J_dom_sf"/>
</dbReference>
<keyword evidence="10 13" id="KW-0143">Chaperone</keyword>
<dbReference type="InterPro" id="IPR008971">
    <property type="entry name" value="HSP40/DnaJ_pept-bd"/>
</dbReference>
<dbReference type="Gene3D" id="2.10.230.10">
    <property type="entry name" value="Heat shock protein DnaJ, cysteine-rich domain"/>
    <property type="match status" value="1"/>
</dbReference>
<gene>
    <name evidence="13 17" type="primary">dnaJ</name>
    <name evidence="17" type="ORF">GCM10007932_43300</name>
</gene>
<dbReference type="HAMAP" id="MF_01152">
    <property type="entry name" value="DnaJ"/>
    <property type="match status" value="1"/>
</dbReference>
<proteinExistence type="inferred from homology"/>
<dbReference type="PRINTS" id="PR00625">
    <property type="entry name" value="JDOMAIN"/>
</dbReference>
<evidence type="ECO:0000256" key="1">
    <source>
        <dbReference type="ARBA" id="ARBA00004496"/>
    </source>
</evidence>
<dbReference type="InterPro" id="IPR002939">
    <property type="entry name" value="DnaJ_C"/>
</dbReference>
<evidence type="ECO:0000313" key="18">
    <source>
        <dbReference type="Proteomes" id="UP001156690"/>
    </source>
</evidence>
<keyword evidence="9 13" id="KW-0346">Stress response</keyword>
<dbReference type="GO" id="GO:0005524">
    <property type="term" value="F:ATP binding"/>
    <property type="evidence" value="ECO:0007669"/>
    <property type="project" value="InterPro"/>
</dbReference>
<dbReference type="SMART" id="SM00271">
    <property type="entry name" value="DnaJ"/>
    <property type="match status" value="1"/>
</dbReference>
<dbReference type="GO" id="GO:0031072">
    <property type="term" value="F:heat shock protein binding"/>
    <property type="evidence" value="ECO:0007669"/>
    <property type="project" value="InterPro"/>
</dbReference>
<dbReference type="EMBL" id="BSNX01000067">
    <property type="protein sequence ID" value="GLQ74968.1"/>
    <property type="molecule type" value="Genomic_DNA"/>
</dbReference>
<comment type="similarity">
    <text evidence="11 13">Belongs to the DnaJ family.</text>
</comment>
<keyword evidence="3 13" id="KW-0963">Cytoplasm</keyword>
<evidence type="ECO:0000256" key="14">
    <source>
        <dbReference type="PROSITE-ProRule" id="PRU00546"/>
    </source>
</evidence>
<feature type="repeat" description="CXXCXGXG motif" evidence="13">
    <location>
        <begin position="167"/>
        <end position="174"/>
    </location>
</feature>
<dbReference type="GO" id="GO:0006260">
    <property type="term" value="P:DNA replication"/>
    <property type="evidence" value="ECO:0007669"/>
    <property type="project" value="UniProtKB-KW"/>
</dbReference>
<dbReference type="PANTHER" id="PTHR43096:SF48">
    <property type="entry name" value="CHAPERONE PROTEIN DNAJ"/>
    <property type="match status" value="1"/>
</dbReference>
<dbReference type="PROSITE" id="PS51188">
    <property type="entry name" value="ZF_CR"/>
    <property type="match status" value="1"/>
</dbReference>
<keyword evidence="7 13" id="KW-0863">Zinc-finger</keyword>
<comment type="subunit">
    <text evidence="2 13">Homodimer.</text>
</comment>
<dbReference type="Proteomes" id="UP001156690">
    <property type="component" value="Unassembled WGS sequence"/>
</dbReference>
<evidence type="ECO:0000256" key="7">
    <source>
        <dbReference type="ARBA" id="ARBA00022771"/>
    </source>
</evidence>
<evidence type="ECO:0000256" key="11">
    <source>
        <dbReference type="ARBA" id="ARBA00061004"/>
    </source>
</evidence>
<dbReference type="Gene3D" id="2.60.260.20">
    <property type="entry name" value="Urease metallochaperone UreE, N-terminal domain"/>
    <property type="match status" value="2"/>
</dbReference>
<dbReference type="GO" id="GO:0051082">
    <property type="term" value="F:unfolded protein binding"/>
    <property type="evidence" value="ECO:0007669"/>
    <property type="project" value="UniProtKB-UniRule"/>
</dbReference>
<dbReference type="RefSeq" id="WP_126605952.1">
    <property type="nucleotide sequence ID" value="NZ_AP025144.1"/>
</dbReference>
<dbReference type="SUPFAM" id="SSF57938">
    <property type="entry name" value="DnaJ/Hsp40 cysteine-rich domain"/>
    <property type="match status" value="1"/>
</dbReference>
<dbReference type="SUPFAM" id="SSF49493">
    <property type="entry name" value="HSP40/DnaJ peptide-binding domain"/>
    <property type="match status" value="2"/>
</dbReference>
<keyword evidence="18" id="KW-1185">Reference proteome</keyword>
<feature type="domain" description="J" evidence="15">
    <location>
        <begin position="5"/>
        <end position="70"/>
    </location>
</feature>
<feature type="binding site" evidence="13">
    <location>
        <position position="150"/>
    </location>
    <ligand>
        <name>Zn(2+)</name>
        <dbReference type="ChEBI" id="CHEBI:29105"/>
        <label>1</label>
    </ligand>
</feature>
<comment type="domain">
    <text evidence="13">The J domain is necessary and sufficient to stimulate DnaK ATPase activity. Zinc center 1 plays an important role in the autonomous, DnaK-independent chaperone activity of DnaJ. Zinc center 2 is essential for interaction with DnaK and for DnaJ activity.</text>
</comment>
<evidence type="ECO:0000259" key="16">
    <source>
        <dbReference type="PROSITE" id="PS51188"/>
    </source>
</evidence>
<dbReference type="Pfam" id="PF01556">
    <property type="entry name" value="DnaJ_C"/>
    <property type="match status" value="1"/>
</dbReference>
<keyword evidence="8 13" id="KW-0862">Zinc</keyword>
<evidence type="ECO:0000256" key="13">
    <source>
        <dbReference type="HAMAP-Rule" id="MF_01152"/>
    </source>
</evidence>
<keyword evidence="5 13" id="KW-0479">Metal-binding</keyword>
<dbReference type="InterPro" id="IPR036410">
    <property type="entry name" value="HSP_DnaJ_Cys-rich_dom_sf"/>
</dbReference>
<dbReference type="PROSITE" id="PS00636">
    <property type="entry name" value="DNAJ_1"/>
    <property type="match status" value="1"/>
</dbReference>
<dbReference type="FunFam" id="1.10.287.110:FF:000003">
    <property type="entry name" value="Molecular chaperone DnaJ"/>
    <property type="match status" value="1"/>
</dbReference>
<dbReference type="Gene3D" id="1.10.287.110">
    <property type="entry name" value="DnaJ domain"/>
    <property type="match status" value="1"/>
</dbReference>
<reference evidence="18" key="1">
    <citation type="journal article" date="2019" name="Int. J. Syst. Evol. Microbiol.">
        <title>The Global Catalogue of Microorganisms (GCM) 10K type strain sequencing project: providing services to taxonomists for standard genome sequencing and annotation.</title>
        <authorList>
            <consortium name="The Broad Institute Genomics Platform"/>
            <consortium name="The Broad Institute Genome Sequencing Center for Infectious Disease"/>
            <person name="Wu L."/>
            <person name="Ma J."/>
        </authorList>
    </citation>
    <scope>NUCLEOTIDE SEQUENCE [LARGE SCALE GENOMIC DNA]</scope>
    <source>
        <strain evidence="18">NBRC 15640</strain>
    </source>
</reference>
<evidence type="ECO:0000259" key="15">
    <source>
        <dbReference type="PROSITE" id="PS50076"/>
    </source>
</evidence>
<dbReference type="GO" id="GO:0042026">
    <property type="term" value="P:protein refolding"/>
    <property type="evidence" value="ECO:0007669"/>
    <property type="project" value="TreeGrafter"/>
</dbReference>
<evidence type="ECO:0000256" key="4">
    <source>
        <dbReference type="ARBA" id="ARBA00022705"/>
    </source>
</evidence>
<dbReference type="NCBIfam" id="TIGR02349">
    <property type="entry name" value="DnaJ_bact"/>
    <property type="match status" value="1"/>
</dbReference>
<keyword evidence="6 13" id="KW-0677">Repeat</keyword>
<evidence type="ECO:0000256" key="5">
    <source>
        <dbReference type="ARBA" id="ARBA00022723"/>
    </source>
</evidence>
<dbReference type="InterPro" id="IPR012724">
    <property type="entry name" value="DnaJ"/>
</dbReference>
<keyword evidence="4 13" id="KW-0235">DNA replication</keyword>
<dbReference type="CDD" id="cd06257">
    <property type="entry name" value="DnaJ"/>
    <property type="match status" value="1"/>
</dbReference>
<dbReference type="CDD" id="cd10747">
    <property type="entry name" value="DnaJ_C"/>
    <property type="match status" value="1"/>
</dbReference>
<dbReference type="SUPFAM" id="SSF46565">
    <property type="entry name" value="Chaperone J-domain"/>
    <property type="match status" value="1"/>
</dbReference>
<dbReference type="PROSITE" id="PS50076">
    <property type="entry name" value="DNAJ_2"/>
    <property type="match status" value="1"/>
</dbReference>
<dbReference type="AlphaFoldDB" id="A0AAV5NWP8"/>
<feature type="binding site" evidence="13">
    <location>
        <position position="189"/>
    </location>
    <ligand>
        <name>Zn(2+)</name>
        <dbReference type="ChEBI" id="CHEBI:29105"/>
        <label>2</label>
    </ligand>
</feature>
<feature type="binding site" evidence="13">
    <location>
        <position position="206"/>
    </location>
    <ligand>
        <name>Zn(2+)</name>
        <dbReference type="ChEBI" id="CHEBI:29105"/>
        <label>1</label>
    </ligand>
</feature>
<dbReference type="Pfam" id="PF00226">
    <property type="entry name" value="DnaJ"/>
    <property type="match status" value="1"/>
</dbReference>
<name>A0AAV5NWP8_9VIBR</name>
<feature type="repeat" description="CXXCXGXG motif" evidence="13">
    <location>
        <begin position="150"/>
        <end position="157"/>
    </location>
</feature>
<dbReference type="InterPro" id="IPR001305">
    <property type="entry name" value="HSP_DnaJ_Cys-rich_dom"/>
</dbReference>
<organism evidence="17 18">
    <name type="scientific">Vibrio penaeicida</name>
    <dbReference type="NCBI Taxonomy" id="104609"/>
    <lineage>
        <taxon>Bacteria</taxon>
        <taxon>Pseudomonadati</taxon>
        <taxon>Pseudomonadota</taxon>
        <taxon>Gammaproteobacteria</taxon>
        <taxon>Vibrionales</taxon>
        <taxon>Vibrionaceae</taxon>
        <taxon>Vibrio</taxon>
    </lineage>
</organism>
<dbReference type="CDD" id="cd10719">
    <property type="entry name" value="DnaJ_zf"/>
    <property type="match status" value="1"/>
</dbReference>
<feature type="repeat" description="CXXCXGXG motif" evidence="13">
    <location>
        <begin position="203"/>
        <end position="210"/>
    </location>
</feature>
<evidence type="ECO:0000256" key="2">
    <source>
        <dbReference type="ARBA" id="ARBA00011738"/>
    </source>
</evidence>